<dbReference type="GO" id="GO:0065002">
    <property type="term" value="P:intracellular protein transmembrane transport"/>
    <property type="evidence" value="ECO:0007669"/>
    <property type="project" value="TreeGrafter"/>
</dbReference>
<evidence type="ECO:0000256" key="6">
    <source>
        <dbReference type="SAM" id="Phobius"/>
    </source>
</evidence>
<dbReference type="NCBIfam" id="TIGR00945">
    <property type="entry name" value="tatC"/>
    <property type="match status" value="1"/>
</dbReference>
<geneLocation type="chloroplast" evidence="7"/>
<dbReference type="PROSITE" id="PS01218">
    <property type="entry name" value="TATC"/>
    <property type="match status" value="1"/>
</dbReference>
<evidence type="ECO:0000256" key="5">
    <source>
        <dbReference type="ARBA" id="ARBA00023136"/>
    </source>
</evidence>
<comment type="similarity">
    <text evidence="2">Belongs to the TatC family.</text>
</comment>
<dbReference type="AlphaFoldDB" id="A0A1Z1MGI7"/>
<dbReference type="InterPro" id="IPR002033">
    <property type="entry name" value="TatC"/>
</dbReference>
<dbReference type="RefSeq" id="YP_009396004.1">
    <property type="nucleotide sequence ID" value="NC_035280.1"/>
</dbReference>
<dbReference type="PANTHER" id="PTHR30371">
    <property type="entry name" value="SEC-INDEPENDENT PROTEIN TRANSLOCASE PROTEIN TATC"/>
    <property type="match status" value="1"/>
</dbReference>
<keyword evidence="7" id="KW-0934">Plastid</keyword>
<evidence type="ECO:0000256" key="2">
    <source>
        <dbReference type="ARBA" id="ARBA00008882"/>
    </source>
</evidence>
<protein>
    <submittedName>
        <fullName evidence="7">Sec-independent protein translocase component TatC</fullName>
    </submittedName>
</protein>
<evidence type="ECO:0000256" key="4">
    <source>
        <dbReference type="ARBA" id="ARBA00022989"/>
    </source>
</evidence>
<proteinExistence type="inferred from homology"/>
<dbReference type="GO" id="GO:0043953">
    <property type="term" value="P:protein transport by the Tat complex"/>
    <property type="evidence" value="ECO:0007669"/>
    <property type="project" value="TreeGrafter"/>
</dbReference>
<dbReference type="PRINTS" id="PR01840">
    <property type="entry name" value="TATCFAMILY"/>
</dbReference>
<dbReference type="GO" id="GO:0033281">
    <property type="term" value="C:TAT protein transport complex"/>
    <property type="evidence" value="ECO:0007669"/>
    <property type="project" value="TreeGrafter"/>
</dbReference>
<organism evidence="7">
    <name type="scientific">Dasya naccarioides</name>
    <dbReference type="NCBI Taxonomy" id="2007180"/>
    <lineage>
        <taxon>Eukaryota</taxon>
        <taxon>Rhodophyta</taxon>
        <taxon>Florideophyceae</taxon>
        <taxon>Rhodymeniophycidae</taxon>
        <taxon>Ceramiales</taxon>
        <taxon>Dasyaceae</taxon>
        <taxon>Dasya</taxon>
    </lineage>
</organism>
<evidence type="ECO:0000313" key="7">
    <source>
        <dbReference type="EMBL" id="ARW65190.1"/>
    </source>
</evidence>
<feature type="transmembrane region" description="Helical" evidence="6">
    <location>
        <begin position="193"/>
        <end position="209"/>
    </location>
</feature>
<keyword evidence="3 6" id="KW-0812">Transmembrane</keyword>
<sequence>MKKIYTNNNETKMSIFEHLEELRQRLFIVLILFLVITSIFIINIKSISYILQQPALGIKFLQLAPGEYILVSIKIAIYSGIIFSSPFAIYQIIMFILPGLTKKEAFYIIPTLIVSVCLFFIGIIFSYKVLIPAALIFLINYGSEVVEPIWSFEEYFNFVLLLSFSTGIIFQIPIIQIFLGIFNILSSNSMLKYWKYIIFISTIIGAILTPSTDPITQLVMSSIILILYITGIIILRTLKK</sequence>
<feature type="transmembrane region" description="Helical" evidence="6">
    <location>
        <begin position="71"/>
        <end position="93"/>
    </location>
</feature>
<evidence type="ECO:0000256" key="3">
    <source>
        <dbReference type="ARBA" id="ARBA00022692"/>
    </source>
</evidence>
<keyword evidence="4 6" id="KW-1133">Transmembrane helix</keyword>
<dbReference type="GO" id="GO:0009977">
    <property type="term" value="F:proton motive force dependent protein transmembrane transporter activity"/>
    <property type="evidence" value="ECO:0007669"/>
    <property type="project" value="TreeGrafter"/>
</dbReference>
<dbReference type="Pfam" id="PF00902">
    <property type="entry name" value="TatC"/>
    <property type="match status" value="1"/>
</dbReference>
<name>A0A1Z1MGI7_9FLOR</name>
<keyword evidence="5 6" id="KW-0472">Membrane</keyword>
<reference evidence="7" key="1">
    <citation type="journal article" date="2017" name="J. Phycol.">
        <title>Analysis of chloroplast genomes and a supermatrix inform reclassification of the Rhodomelaceae (Rhodophyta).</title>
        <authorList>
            <person name="Diaz-Tapia P."/>
            <person name="Maggs C.A."/>
            <person name="West J.A."/>
            <person name="Verbruggen H."/>
        </authorList>
    </citation>
    <scope>NUCLEOTIDE SEQUENCE</scope>
    <source>
        <strain evidence="7">PD888</strain>
    </source>
</reference>
<dbReference type="PANTHER" id="PTHR30371:SF0">
    <property type="entry name" value="SEC-INDEPENDENT PROTEIN TRANSLOCASE PROTEIN TATC, CHLOROPLASTIC-RELATED"/>
    <property type="match status" value="1"/>
</dbReference>
<gene>
    <name evidence="7" type="primary">tatC</name>
</gene>
<keyword evidence="7" id="KW-0150">Chloroplast</keyword>
<feature type="transmembrane region" description="Helical" evidence="6">
    <location>
        <begin position="105"/>
        <end position="138"/>
    </location>
</feature>
<dbReference type="HAMAP" id="MF_00902">
    <property type="entry name" value="TatC"/>
    <property type="match status" value="1"/>
</dbReference>
<dbReference type="InterPro" id="IPR019820">
    <property type="entry name" value="Sec-indep_translocase_CS"/>
</dbReference>
<dbReference type="EMBL" id="MF101436">
    <property type="protein sequence ID" value="ARW65190.1"/>
    <property type="molecule type" value="Genomic_DNA"/>
</dbReference>
<feature type="transmembrane region" description="Helical" evidence="6">
    <location>
        <begin position="158"/>
        <end position="181"/>
    </location>
</feature>
<evidence type="ECO:0000256" key="1">
    <source>
        <dbReference type="ARBA" id="ARBA00004141"/>
    </source>
</evidence>
<feature type="transmembrane region" description="Helical" evidence="6">
    <location>
        <begin position="26"/>
        <end position="51"/>
    </location>
</feature>
<accession>A0A1Z1MGI7</accession>
<comment type="subcellular location">
    <subcellularLocation>
        <location evidence="1">Membrane</location>
        <topology evidence="1">Multi-pass membrane protein</topology>
    </subcellularLocation>
</comment>
<dbReference type="GeneID" id="33358125"/>
<feature type="transmembrane region" description="Helical" evidence="6">
    <location>
        <begin position="215"/>
        <end position="235"/>
    </location>
</feature>